<accession>A0A6J7A0Q9</accession>
<dbReference type="InterPro" id="IPR036661">
    <property type="entry name" value="Luciferase-like_sf"/>
</dbReference>
<dbReference type="EMBL" id="CAFBON010000129">
    <property type="protein sequence ID" value="CAB4993438.1"/>
    <property type="molecule type" value="Genomic_DNA"/>
</dbReference>
<dbReference type="SUPFAM" id="SSF51679">
    <property type="entry name" value="Bacterial luciferase-like"/>
    <property type="match status" value="1"/>
</dbReference>
<evidence type="ECO:0000313" key="2">
    <source>
        <dbReference type="EMBL" id="CAB4826169.1"/>
    </source>
</evidence>
<dbReference type="GO" id="GO:0016705">
    <property type="term" value="F:oxidoreductase activity, acting on paired donors, with incorporation or reduction of molecular oxygen"/>
    <property type="evidence" value="ECO:0007669"/>
    <property type="project" value="InterPro"/>
</dbReference>
<proteinExistence type="predicted"/>
<dbReference type="EMBL" id="CAFAAJ010000252">
    <property type="protein sequence ID" value="CAB4826169.1"/>
    <property type="molecule type" value="Genomic_DNA"/>
</dbReference>
<organism evidence="2">
    <name type="scientific">freshwater metagenome</name>
    <dbReference type="NCBI Taxonomy" id="449393"/>
    <lineage>
        <taxon>unclassified sequences</taxon>
        <taxon>metagenomes</taxon>
        <taxon>ecological metagenomes</taxon>
    </lineage>
</organism>
<feature type="domain" description="Luciferase-like" evidence="1">
    <location>
        <begin position="9"/>
        <end position="54"/>
    </location>
</feature>
<dbReference type="Pfam" id="PF00296">
    <property type="entry name" value="Bac_luciferase"/>
    <property type="match status" value="1"/>
</dbReference>
<name>A0A6J7A0Q9_9ZZZZ</name>
<dbReference type="Gene3D" id="3.20.20.30">
    <property type="entry name" value="Luciferase-like domain"/>
    <property type="match status" value="1"/>
</dbReference>
<dbReference type="AlphaFoldDB" id="A0A6J7A0Q9"/>
<dbReference type="InterPro" id="IPR011251">
    <property type="entry name" value="Luciferase-like_dom"/>
</dbReference>
<reference evidence="2" key="1">
    <citation type="submission" date="2020-05" db="EMBL/GenBank/DDBJ databases">
        <authorList>
            <person name="Chiriac C."/>
            <person name="Salcher M."/>
            <person name="Ghai R."/>
            <person name="Kavagutti S V."/>
        </authorList>
    </citation>
    <scope>NUCLEOTIDE SEQUENCE</scope>
</reference>
<gene>
    <name evidence="2" type="ORF">UFOPK3001_02485</name>
    <name evidence="3" type="ORF">UFOPK3954_01309</name>
</gene>
<evidence type="ECO:0000259" key="1">
    <source>
        <dbReference type="Pfam" id="PF00296"/>
    </source>
</evidence>
<protein>
    <submittedName>
        <fullName evidence="2">Unannotated protein</fullName>
    </submittedName>
</protein>
<sequence>MLNPKVNLGLMFSFRNPAAWRRPFTETYRNELALIEEAEHLGYDTIWLTEHHFAGSVAPLLG</sequence>
<evidence type="ECO:0000313" key="3">
    <source>
        <dbReference type="EMBL" id="CAB4993438.1"/>
    </source>
</evidence>